<evidence type="ECO:0000313" key="3">
    <source>
        <dbReference type="Proteomes" id="UP000683925"/>
    </source>
</evidence>
<evidence type="ECO:0000256" key="1">
    <source>
        <dbReference type="PROSITE-ProRule" id="PRU00221"/>
    </source>
</evidence>
<feature type="repeat" description="WD" evidence="1">
    <location>
        <begin position="218"/>
        <end position="259"/>
    </location>
</feature>
<dbReference type="Proteomes" id="UP000683925">
    <property type="component" value="Unassembled WGS sequence"/>
</dbReference>
<feature type="repeat" description="WD" evidence="1">
    <location>
        <begin position="384"/>
        <end position="425"/>
    </location>
</feature>
<comment type="caution">
    <text evidence="2">The sequence shown here is derived from an EMBL/GenBank/DDBJ whole genome shotgun (WGS) entry which is preliminary data.</text>
</comment>
<dbReference type="InterPro" id="IPR019775">
    <property type="entry name" value="WD40_repeat_CS"/>
</dbReference>
<dbReference type="Pfam" id="PF00400">
    <property type="entry name" value="WD40"/>
    <property type="match status" value="7"/>
</dbReference>
<dbReference type="PANTHER" id="PTHR45333:SF1">
    <property type="entry name" value="CHROMOSOME UNDETERMINED SCAFFOLD_625, WHOLE GENOME SHOTGUN SEQUENCE"/>
    <property type="match status" value="1"/>
</dbReference>
<dbReference type="AlphaFoldDB" id="A0A8S1WGD5"/>
<dbReference type="PROSITE" id="PS50082">
    <property type="entry name" value="WD_REPEATS_2"/>
    <property type="match status" value="6"/>
</dbReference>
<name>A0A8S1WGD5_PAROT</name>
<feature type="repeat" description="WD" evidence="1">
    <location>
        <begin position="426"/>
        <end position="467"/>
    </location>
</feature>
<evidence type="ECO:0008006" key="4">
    <source>
        <dbReference type="Google" id="ProtNLM"/>
    </source>
</evidence>
<dbReference type="InterPro" id="IPR001680">
    <property type="entry name" value="WD40_rpt"/>
</dbReference>
<dbReference type="SMART" id="SM00320">
    <property type="entry name" value="WD40"/>
    <property type="match status" value="7"/>
</dbReference>
<organism evidence="2 3">
    <name type="scientific">Paramecium octaurelia</name>
    <dbReference type="NCBI Taxonomy" id="43137"/>
    <lineage>
        <taxon>Eukaryota</taxon>
        <taxon>Sar</taxon>
        <taxon>Alveolata</taxon>
        <taxon>Ciliophora</taxon>
        <taxon>Intramacronucleata</taxon>
        <taxon>Oligohymenophorea</taxon>
        <taxon>Peniculida</taxon>
        <taxon>Parameciidae</taxon>
        <taxon>Paramecium</taxon>
    </lineage>
</organism>
<protein>
    <recommendedName>
        <fullName evidence="4">WD-40 repeat protein</fullName>
    </recommendedName>
</protein>
<feature type="repeat" description="WD" evidence="1">
    <location>
        <begin position="468"/>
        <end position="509"/>
    </location>
</feature>
<keyword evidence="1" id="KW-0853">WD repeat</keyword>
<dbReference type="InterPro" id="IPR001646">
    <property type="entry name" value="5peptide_repeat"/>
</dbReference>
<dbReference type="PROSITE" id="PS50294">
    <property type="entry name" value="WD_REPEATS_REGION"/>
    <property type="match status" value="6"/>
</dbReference>
<sequence>MSSQNDQKEDLYLLLAQSKDFNESSLHLVSQILKGEKNQDCIEFLSLDEIHRQVEQKIVQIENSSLLDKEQMLKFGKNDIKKITNFLNKIKDHDFNRENYAADGYKEITQVLIKKISQEKKIIELLKFLVHLTAFDQMYIQCGSNSLYLLIQMKVDLKEQSFEKIRIRNTQLLGADFVRCDLSGSQFDNVIISGINLNQANLSNCKWRNLRINEVMVLNGHTNYVNAVCFSNDGNSLASSGNDNFILLWCVKTGKIKSIFKGQRIVKAVSFSPNDTLLAFGSDKFVYLWNRKIGKQISKLIGHTRDVNTICFSPDSISLASSDNNKCVFLWDVRTRQQKAKLVGHTNIVKSACFSPDGTTLASGSADYSIRLWDFKTEKQKSKLDGHTSFIYSVCFSPDGTILASGSSDDSIGLWDVKTGQMKAKLYGHSSCVNSVCFSPDGTTLASGGNDNSIHLWDVKTGQQKYQFEGHDGAVQSVCFSPGGKILATGSYDKSIRLWDVITGQQILPSENRQQFIRIQCKPYILSNNILPDSATSNFSTLLISQNYNLQAQRALIQNGEFVNYQGVDLKKLFISKGSLVRENEKEWEQN</sequence>
<dbReference type="PROSITE" id="PS00678">
    <property type="entry name" value="WD_REPEATS_1"/>
    <property type="match status" value="5"/>
</dbReference>
<dbReference type="OrthoDB" id="10266330at2759"/>
<gene>
    <name evidence="2" type="ORF">POCTA_138.1.T0900211</name>
</gene>
<dbReference type="CDD" id="cd00200">
    <property type="entry name" value="WD40"/>
    <property type="match status" value="1"/>
</dbReference>
<dbReference type="EMBL" id="CAJJDP010000089">
    <property type="protein sequence ID" value="CAD8187660.1"/>
    <property type="molecule type" value="Genomic_DNA"/>
</dbReference>
<reference evidence="2" key="1">
    <citation type="submission" date="2021-01" db="EMBL/GenBank/DDBJ databases">
        <authorList>
            <consortium name="Genoscope - CEA"/>
            <person name="William W."/>
        </authorList>
    </citation>
    <scope>NUCLEOTIDE SEQUENCE</scope>
</reference>
<dbReference type="Pfam" id="PF00805">
    <property type="entry name" value="Pentapeptide"/>
    <property type="match status" value="1"/>
</dbReference>
<feature type="repeat" description="WD" evidence="1">
    <location>
        <begin position="342"/>
        <end position="383"/>
    </location>
</feature>
<dbReference type="PANTHER" id="PTHR45333">
    <property type="entry name" value="MEMBRANE PROTEIN-RELATED"/>
    <property type="match status" value="1"/>
</dbReference>
<accession>A0A8S1WGD5</accession>
<feature type="repeat" description="WD" evidence="1">
    <location>
        <begin position="300"/>
        <end position="341"/>
    </location>
</feature>
<proteinExistence type="predicted"/>
<keyword evidence="3" id="KW-1185">Reference proteome</keyword>
<evidence type="ECO:0000313" key="2">
    <source>
        <dbReference type="EMBL" id="CAD8187660.1"/>
    </source>
</evidence>